<organism evidence="1 2">
    <name type="scientific">Funneliformis caledonium</name>
    <dbReference type="NCBI Taxonomy" id="1117310"/>
    <lineage>
        <taxon>Eukaryota</taxon>
        <taxon>Fungi</taxon>
        <taxon>Fungi incertae sedis</taxon>
        <taxon>Mucoromycota</taxon>
        <taxon>Glomeromycotina</taxon>
        <taxon>Glomeromycetes</taxon>
        <taxon>Glomerales</taxon>
        <taxon>Glomeraceae</taxon>
        <taxon>Funneliformis</taxon>
    </lineage>
</organism>
<comment type="caution">
    <text evidence="1">The sequence shown here is derived from an EMBL/GenBank/DDBJ whole genome shotgun (WGS) entry which is preliminary data.</text>
</comment>
<sequence>MTDNAQTITSMVENERQKNFELKLEEISDIIAMDSQLLQYLAAKTEKQQ</sequence>
<gene>
    <name evidence="1" type="ORF">FCALED_LOCUS8749</name>
</gene>
<protein>
    <submittedName>
        <fullName evidence="1">5098_t:CDS:1</fullName>
    </submittedName>
</protein>
<evidence type="ECO:0000313" key="2">
    <source>
        <dbReference type="Proteomes" id="UP000789570"/>
    </source>
</evidence>
<evidence type="ECO:0000313" key="1">
    <source>
        <dbReference type="EMBL" id="CAG8604374.1"/>
    </source>
</evidence>
<accession>A0A9N9CLM3</accession>
<name>A0A9N9CLM3_9GLOM</name>
<dbReference type="Proteomes" id="UP000789570">
    <property type="component" value="Unassembled WGS sequence"/>
</dbReference>
<keyword evidence="2" id="KW-1185">Reference proteome</keyword>
<proteinExistence type="predicted"/>
<dbReference type="EMBL" id="CAJVPQ010002656">
    <property type="protein sequence ID" value="CAG8604374.1"/>
    <property type="molecule type" value="Genomic_DNA"/>
</dbReference>
<dbReference type="AlphaFoldDB" id="A0A9N9CLM3"/>
<reference evidence="1" key="1">
    <citation type="submission" date="2021-06" db="EMBL/GenBank/DDBJ databases">
        <authorList>
            <person name="Kallberg Y."/>
            <person name="Tangrot J."/>
            <person name="Rosling A."/>
        </authorList>
    </citation>
    <scope>NUCLEOTIDE SEQUENCE</scope>
    <source>
        <strain evidence="1">UK204</strain>
    </source>
</reference>